<dbReference type="Proteomes" id="UP000246569">
    <property type="component" value="Unassembled WGS sequence"/>
</dbReference>
<dbReference type="Gene3D" id="1.10.150.250">
    <property type="entry name" value="Flavinator of succinate dehydrogenase"/>
    <property type="match status" value="1"/>
</dbReference>
<dbReference type="InterPro" id="IPR050531">
    <property type="entry name" value="SdhE_FAD_assembly_factor"/>
</dbReference>
<evidence type="ECO:0000256" key="3">
    <source>
        <dbReference type="ARBA" id="ARBA00019418"/>
    </source>
</evidence>
<gene>
    <name evidence="6" type="ORF">C7443_103305</name>
</gene>
<dbReference type="GO" id="GO:0005737">
    <property type="term" value="C:cytoplasm"/>
    <property type="evidence" value="ECO:0007669"/>
    <property type="project" value="UniProtKB-SubCell"/>
</dbReference>
<reference evidence="6 7" key="1">
    <citation type="submission" date="2018-05" db="EMBL/GenBank/DDBJ databases">
        <title>Genomic Encyclopedia of Type Strains, Phase IV (KMG-IV): sequencing the most valuable type-strain genomes for metagenomic binning, comparative biology and taxonomic classification.</title>
        <authorList>
            <person name="Goeker M."/>
        </authorList>
    </citation>
    <scope>NUCLEOTIDE SEQUENCE [LARGE SCALE GENOMIC DNA]</scope>
    <source>
        <strain evidence="6 7">DSM 23606</strain>
    </source>
</reference>
<accession>A0A317MXB6</accession>
<evidence type="ECO:0000313" key="6">
    <source>
        <dbReference type="EMBL" id="PWV63380.1"/>
    </source>
</evidence>
<dbReference type="GO" id="GO:0006105">
    <property type="term" value="P:succinate metabolic process"/>
    <property type="evidence" value="ECO:0007669"/>
    <property type="project" value="TreeGrafter"/>
</dbReference>
<dbReference type="AlphaFoldDB" id="A0A317MXB6"/>
<evidence type="ECO:0000256" key="4">
    <source>
        <dbReference type="ARBA" id="ARBA00022490"/>
    </source>
</evidence>
<name>A0A317MXB6_9GAMM</name>
<comment type="caution">
    <text evidence="6">The sequence shown here is derived from an EMBL/GenBank/DDBJ whole genome shotgun (WGS) entry which is preliminary data.</text>
</comment>
<dbReference type="RefSeq" id="WP_110017881.1">
    <property type="nucleotide sequence ID" value="NZ_QGTJ01000003.1"/>
</dbReference>
<evidence type="ECO:0000256" key="2">
    <source>
        <dbReference type="ARBA" id="ARBA00008571"/>
    </source>
</evidence>
<organism evidence="6 7">
    <name type="scientific">Plasticicumulans acidivorans</name>
    <dbReference type="NCBI Taxonomy" id="886464"/>
    <lineage>
        <taxon>Bacteria</taxon>
        <taxon>Pseudomonadati</taxon>
        <taxon>Pseudomonadota</taxon>
        <taxon>Gammaproteobacteria</taxon>
        <taxon>Candidatus Competibacteraceae</taxon>
        <taxon>Plasticicumulans</taxon>
    </lineage>
</organism>
<evidence type="ECO:0000256" key="5">
    <source>
        <dbReference type="ARBA" id="ARBA00023186"/>
    </source>
</evidence>
<proteinExistence type="inferred from homology"/>
<evidence type="ECO:0000313" key="7">
    <source>
        <dbReference type="Proteomes" id="UP000246569"/>
    </source>
</evidence>
<comment type="similarity">
    <text evidence="2">Belongs to the SdhE FAD assembly factor family.</text>
</comment>
<evidence type="ECO:0000256" key="1">
    <source>
        <dbReference type="ARBA" id="ARBA00004496"/>
    </source>
</evidence>
<dbReference type="Pfam" id="PF03937">
    <property type="entry name" value="Sdh5"/>
    <property type="match status" value="1"/>
</dbReference>
<dbReference type="SUPFAM" id="SSF109910">
    <property type="entry name" value="YgfY-like"/>
    <property type="match status" value="1"/>
</dbReference>
<dbReference type="InterPro" id="IPR005631">
    <property type="entry name" value="SDH"/>
</dbReference>
<protein>
    <recommendedName>
        <fullName evidence="3">FAD assembly factor SdhE</fullName>
    </recommendedName>
</protein>
<keyword evidence="4" id="KW-0963">Cytoplasm</keyword>
<keyword evidence="5" id="KW-0143">Chaperone</keyword>
<keyword evidence="7" id="KW-1185">Reference proteome</keyword>
<dbReference type="EMBL" id="QGTJ01000003">
    <property type="protein sequence ID" value="PWV63380.1"/>
    <property type="molecule type" value="Genomic_DNA"/>
</dbReference>
<dbReference type="OrthoDB" id="9180899at2"/>
<comment type="subcellular location">
    <subcellularLocation>
        <location evidence="1">Cytoplasm</location>
    </subcellularLocation>
</comment>
<sequence length="78" mass="9287">MSLKSKLYWRCRRGMKELDIVMLRYLDHHYDSATPQEQAVFERIVEMQDPELWLWVSGREAPQDPQVSHVLAKMLAMP</sequence>
<dbReference type="InterPro" id="IPR036714">
    <property type="entry name" value="SDH_sf"/>
</dbReference>
<dbReference type="PANTHER" id="PTHR39585:SF1">
    <property type="entry name" value="FAD ASSEMBLY FACTOR SDHE"/>
    <property type="match status" value="1"/>
</dbReference>
<dbReference type="PANTHER" id="PTHR39585">
    <property type="entry name" value="FAD ASSEMBLY FACTOR SDHE"/>
    <property type="match status" value="1"/>
</dbReference>